<proteinExistence type="predicted"/>
<name>A0A919RYY9_9CLOT</name>
<dbReference type="PROSITE" id="PS50995">
    <property type="entry name" value="HTH_MARR_2"/>
    <property type="match status" value="1"/>
</dbReference>
<dbReference type="GO" id="GO:0003677">
    <property type="term" value="F:DNA binding"/>
    <property type="evidence" value="ECO:0007669"/>
    <property type="project" value="UniProtKB-KW"/>
</dbReference>
<evidence type="ECO:0000313" key="6">
    <source>
        <dbReference type="Proteomes" id="UP000679179"/>
    </source>
</evidence>
<organism evidence="5 6">
    <name type="scientific">Clostridium polyendosporum</name>
    <dbReference type="NCBI Taxonomy" id="69208"/>
    <lineage>
        <taxon>Bacteria</taxon>
        <taxon>Bacillati</taxon>
        <taxon>Bacillota</taxon>
        <taxon>Clostridia</taxon>
        <taxon>Eubacteriales</taxon>
        <taxon>Clostridiaceae</taxon>
        <taxon>Clostridium</taxon>
    </lineage>
</organism>
<keyword evidence="3" id="KW-0804">Transcription</keyword>
<dbReference type="GO" id="GO:0003700">
    <property type="term" value="F:DNA-binding transcription factor activity"/>
    <property type="evidence" value="ECO:0007669"/>
    <property type="project" value="InterPro"/>
</dbReference>
<evidence type="ECO:0000256" key="1">
    <source>
        <dbReference type="ARBA" id="ARBA00023015"/>
    </source>
</evidence>
<keyword evidence="2" id="KW-0238">DNA-binding</keyword>
<dbReference type="PROSITE" id="PS01117">
    <property type="entry name" value="HTH_MARR_1"/>
    <property type="match status" value="1"/>
</dbReference>
<dbReference type="InterPro" id="IPR023187">
    <property type="entry name" value="Tscrpt_reg_MarR-type_CS"/>
</dbReference>
<keyword evidence="6" id="KW-1185">Reference proteome</keyword>
<feature type="domain" description="HTH marR-type" evidence="4">
    <location>
        <begin position="4"/>
        <end position="136"/>
    </location>
</feature>
<evidence type="ECO:0000256" key="3">
    <source>
        <dbReference type="ARBA" id="ARBA00023163"/>
    </source>
</evidence>
<dbReference type="PANTHER" id="PTHR42756">
    <property type="entry name" value="TRANSCRIPTIONAL REGULATOR, MARR"/>
    <property type="match status" value="1"/>
</dbReference>
<dbReference type="InterPro" id="IPR036388">
    <property type="entry name" value="WH-like_DNA-bd_sf"/>
</dbReference>
<reference evidence="5" key="1">
    <citation type="submission" date="2021-03" db="EMBL/GenBank/DDBJ databases">
        <title>Taxonomic study of Clostridium polyendosporum from meadow-gley soil under rice.</title>
        <authorList>
            <person name="Kobayashi H."/>
            <person name="Tanizawa Y."/>
            <person name="Yagura M."/>
        </authorList>
    </citation>
    <scope>NUCLEOTIDE SEQUENCE</scope>
    <source>
        <strain evidence="5">JCM 30710</strain>
    </source>
</reference>
<dbReference type="EMBL" id="BOPZ01000004">
    <property type="protein sequence ID" value="GIM28153.1"/>
    <property type="molecule type" value="Genomic_DNA"/>
</dbReference>
<evidence type="ECO:0000256" key="2">
    <source>
        <dbReference type="ARBA" id="ARBA00023125"/>
    </source>
</evidence>
<dbReference type="InterPro" id="IPR000835">
    <property type="entry name" value="HTH_MarR-typ"/>
</dbReference>
<gene>
    <name evidence="5" type="ORF">CPJCM30710_08190</name>
</gene>
<dbReference type="AlphaFoldDB" id="A0A919RYY9"/>
<sequence length="144" mass="16727">MKMDESMGFILNVTTRKFLQLLSLKFSLYDITTEQWSLLNLLEDYNGISQKDLAKRSEKDPANVTRILDQLERKGLIKRIPNLEDRRSFLAYITDEGIELNKKLIPIEHDVVNIALNNLSDEKIALLRESLKEITTNINNYTND</sequence>
<evidence type="ECO:0000259" key="4">
    <source>
        <dbReference type="PROSITE" id="PS50995"/>
    </source>
</evidence>
<dbReference type="SMART" id="SM00347">
    <property type="entry name" value="HTH_MARR"/>
    <property type="match status" value="1"/>
</dbReference>
<dbReference type="Gene3D" id="1.10.10.10">
    <property type="entry name" value="Winged helix-like DNA-binding domain superfamily/Winged helix DNA-binding domain"/>
    <property type="match status" value="1"/>
</dbReference>
<accession>A0A919RYY9</accession>
<dbReference type="PANTHER" id="PTHR42756:SF1">
    <property type="entry name" value="TRANSCRIPTIONAL REPRESSOR OF EMRAB OPERON"/>
    <property type="match status" value="1"/>
</dbReference>
<dbReference type="Pfam" id="PF01047">
    <property type="entry name" value="MarR"/>
    <property type="match status" value="1"/>
</dbReference>
<dbReference type="PRINTS" id="PR00598">
    <property type="entry name" value="HTHMARR"/>
</dbReference>
<comment type="caution">
    <text evidence="5">The sequence shown here is derived from an EMBL/GenBank/DDBJ whole genome shotgun (WGS) entry which is preliminary data.</text>
</comment>
<keyword evidence="1" id="KW-0805">Transcription regulation</keyword>
<dbReference type="Proteomes" id="UP000679179">
    <property type="component" value="Unassembled WGS sequence"/>
</dbReference>
<dbReference type="InterPro" id="IPR036390">
    <property type="entry name" value="WH_DNA-bd_sf"/>
</dbReference>
<dbReference type="SUPFAM" id="SSF46785">
    <property type="entry name" value="Winged helix' DNA-binding domain"/>
    <property type="match status" value="1"/>
</dbReference>
<protein>
    <submittedName>
        <fullName evidence="5">MarR family transcriptional regulator</fullName>
    </submittedName>
</protein>
<evidence type="ECO:0000313" key="5">
    <source>
        <dbReference type="EMBL" id="GIM28153.1"/>
    </source>
</evidence>